<dbReference type="PANTHER" id="PTHR30518:SF2">
    <property type="entry name" value="ENDOLYTIC MUREIN TRANSGLYCOSYLASE"/>
    <property type="match status" value="1"/>
</dbReference>
<dbReference type="EMBL" id="ADLT01000057">
    <property type="protein sequence ID" value="EHO62324.1"/>
    <property type="molecule type" value="Genomic_DNA"/>
</dbReference>
<comment type="similarity">
    <text evidence="7">Belongs to the transglycosylase MltG family.</text>
</comment>
<dbReference type="GO" id="GO:0005886">
    <property type="term" value="C:plasma membrane"/>
    <property type="evidence" value="ECO:0007669"/>
    <property type="project" value="UniProtKB-SubCell"/>
</dbReference>
<reference evidence="8 9" key="1">
    <citation type="submission" date="2011-11" db="EMBL/GenBank/DDBJ databases">
        <title>The Genome Sequence of Dialister succinatiphilus YIT 11850.</title>
        <authorList>
            <consortium name="The Broad Institute Genome Sequencing Platform"/>
            <person name="Earl A."/>
            <person name="Ward D."/>
            <person name="Feldgarden M."/>
            <person name="Gevers D."/>
            <person name="Morotomi M."/>
            <person name="Young S.K."/>
            <person name="Zeng Q."/>
            <person name="Gargeya S."/>
            <person name="Fitzgerald M."/>
            <person name="Haas B."/>
            <person name="Abouelleil A."/>
            <person name="Alvarado L."/>
            <person name="Arachchi H.M."/>
            <person name="Berlin A."/>
            <person name="Brown A."/>
            <person name="Chapman S.B."/>
            <person name="Dunbar C."/>
            <person name="Gearin G."/>
            <person name="Goldberg J."/>
            <person name="Griggs A."/>
            <person name="Gujja S."/>
            <person name="Heiman D."/>
            <person name="Howarth C."/>
            <person name="Lui A."/>
            <person name="MacDonald P.J.P."/>
            <person name="Montmayeur A."/>
            <person name="Murphy C."/>
            <person name="Neiman D."/>
            <person name="Pearson M."/>
            <person name="Priest M."/>
            <person name="Roberts A."/>
            <person name="Saif S."/>
            <person name="Shea T."/>
            <person name="Sisk P."/>
            <person name="Stolte C."/>
            <person name="Sykes S."/>
            <person name="Wortman J."/>
            <person name="Nusbaum C."/>
            <person name="Birren B."/>
        </authorList>
    </citation>
    <scope>NUCLEOTIDE SEQUENCE [LARGE SCALE GENOMIC DNA]</scope>
    <source>
        <strain evidence="8 9">YIT 11850</strain>
    </source>
</reference>
<sequence>MEDKKTEDTGETERTLFPRKEDRRKWSALGGILFVLVLLMAGVYFYAFDRVGLHGTAMVDVPRNSTGRDIADTLEKKGVIRSSTLFRMYSRILGSGKSLQSGTYKMKQGMTVKEAMTKLRSGMTESVFVTVPEGYTVHQIAALLDEAGVKGADDFEGEAASYGPLKYQYGPLPVSVKAEGFLFPDTYNIPKEYTARQICDMMYKRTDDMLTPEIRKKAQAKHLTLHDLMTLASMVEKEARFKEDQEPIASVMLKRLSIGMPLQIDATIQYALGSPKAELTIQDTRIDSPYNTYTHKGLPPGPIGSPGMDAIEAVLDAEPGEYLYYVAQPDGHHVFTKSYEEHQAETENIYGK</sequence>
<dbReference type="Pfam" id="PF02618">
    <property type="entry name" value="YceG"/>
    <property type="match status" value="1"/>
</dbReference>
<dbReference type="STRING" id="742743.HMPREF9453_01778"/>
<dbReference type="GO" id="GO:0071555">
    <property type="term" value="P:cell wall organization"/>
    <property type="evidence" value="ECO:0007669"/>
    <property type="project" value="UniProtKB-KW"/>
</dbReference>
<keyword evidence="9" id="KW-1185">Reference proteome</keyword>
<keyword evidence="2 7" id="KW-0812">Transmembrane</keyword>
<evidence type="ECO:0000256" key="1">
    <source>
        <dbReference type="ARBA" id="ARBA00022475"/>
    </source>
</evidence>
<keyword evidence="3 7" id="KW-1133">Transmembrane helix</keyword>
<feature type="site" description="Important for catalytic activity" evidence="7">
    <location>
        <position position="238"/>
    </location>
</feature>
<evidence type="ECO:0000256" key="6">
    <source>
        <dbReference type="ARBA" id="ARBA00023316"/>
    </source>
</evidence>
<dbReference type="AlphaFoldDB" id="H1D2E0"/>
<keyword evidence="4 7" id="KW-0472">Membrane</keyword>
<dbReference type="PATRIC" id="fig|742743.3.peg.1807"/>
<comment type="caution">
    <text evidence="8">The sequence shown here is derived from an EMBL/GenBank/DDBJ whole genome shotgun (WGS) entry which is preliminary data.</text>
</comment>
<dbReference type="eggNOG" id="COG1559">
    <property type="taxonomic scope" value="Bacteria"/>
</dbReference>
<dbReference type="GO" id="GO:0008932">
    <property type="term" value="F:lytic endotransglycosylase activity"/>
    <property type="evidence" value="ECO:0007669"/>
    <property type="project" value="UniProtKB-UniRule"/>
</dbReference>
<evidence type="ECO:0000313" key="9">
    <source>
        <dbReference type="Proteomes" id="UP000003277"/>
    </source>
</evidence>
<dbReference type="EC" id="4.2.2.29" evidence="7"/>
<gene>
    <name evidence="7" type="primary">mltG</name>
    <name evidence="8" type="ORF">HMPREF9453_01778</name>
</gene>
<dbReference type="RefSeq" id="WP_008860272.1">
    <property type="nucleotide sequence ID" value="NZ_JH591189.1"/>
</dbReference>
<keyword evidence="5 7" id="KW-0456">Lyase</keyword>
<evidence type="ECO:0000256" key="2">
    <source>
        <dbReference type="ARBA" id="ARBA00022692"/>
    </source>
</evidence>
<keyword evidence="6 7" id="KW-0961">Cell wall biogenesis/degradation</keyword>
<dbReference type="CDD" id="cd08010">
    <property type="entry name" value="MltG_like"/>
    <property type="match status" value="1"/>
</dbReference>
<protein>
    <recommendedName>
        <fullName evidence="7">Endolytic murein transglycosylase</fullName>
        <ecNumber evidence="7">4.2.2.29</ecNumber>
    </recommendedName>
    <alternativeName>
        <fullName evidence="7">Peptidoglycan lytic transglycosylase</fullName>
    </alternativeName>
    <alternativeName>
        <fullName evidence="7">Peptidoglycan polymerization terminase</fullName>
    </alternativeName>
</protein>
<proteinExistence type="inferred from homology"/>
<evidence type="ECO:0000313" key="8">
    <source>
        <dbReference type="EMBL" id="EHO62324.1"/>
    </source>
</evidence>
<keyword evidence="1 7" id="KW-1003">Cell membrane</keyword>
<dbReference type="NCBIfam" id="TIGR00247">
    <property type="entry name" value="endolytic transglycosylase MltG"/>
    <property type="match status" value="1"/>
</dbReference>
<dbReference type="PANTHER" id="PTHR30518">
    <property type="entry name" value="ENDOLYTIC MUREIN TRANSGLYCOSYLASE"/>
    <property type="match status" value="1"/>
</dbReference>
<evidence type="ECO:0000256" key="3">
    <source>
        <dbReference type="ARBA" id="ARBA00022989"/>
    </source>
</evidence>
<evidence type="ECO:0000256" key="5">
    <source>
        <dbReference type="ARBA" id="ARBA00023239"/>
    </source>
</evidence>
<dbReference type="HOGENOM" id="CLU_025574_2_2_9"/>
<dbReference type="HAMAP" id="MF_02065">
    <property type="entry name" value="MltG"/>
    <property type="match status" value="1"/>
</dbReference>
<feature type="transmembrane region" description="Helical" evidence="7">
    <location>
        <begin position="26"/>
        <end position="47"/>
    </location>
</feature>
<dbReference type="Proteomes" id="UP000003277">
    <property type="component" value="Unassembled WGS sequence"/>
</dbReference>
<name>H1D2E0_9FIRM</name>
<accession>H1D2E0</accession>
<organism evidence="8 9">
    <name type="scientific">Dialister succinatiphilus YIT 11850</name>
    <dbReference type="NCBI Taxonomy" id="742743"/>
    <lineage>
        <taxon>Bacteria</taxon>
        <taxon>Bacillati</taxon>
        <taxon>Bacillota</taxon>
        <taxon>Negativicutes</taxon>
        <taxon>Veillonellales</taxon>
        <taxon>Veillonellaceae</taxon>
        <taxon>Dialister</taxon>
    </lineage>
</organism>
<dbReference type="GO" id="GO:0009252">
    <property type="term" value="P:peptidoglycan biosynthetic process"/>
    <property type="evidence" value="ECO:0007669"/>
    <property type="project" value="UniProtKB-UniRule"/>
</dbReference>
<evidence type="ECO:0000256" key="7">
    <source>
        <dbReference type="HAMAP-Rule" id="MF_02065"/>
    </source>
</evidence>
<dbReference type="Gene3D" id="3.30.160.60">
    <property type="entry name" value="Classic Zinc Finger"/>
    <property type="match status" value="1"/>
</dbReference>
<comment type="subcellular location">
    <subcellularLocation>
        <location evidence="7">Cell membrane</location>
        <topology evidence="7">Single-pass membrane protein</topology>
    </subcellularLocation>
</comment>
<dbReference type="Gene3D" id="3.30.1490.480">
    <property type="entry name" value="Endolytic murein transglycosylase"/>
    <property type="match status" value="2"/>
</dbReference>
<comment type="function">
    <text evidence="7">Functions as a peptidoglycan terminase that cleaves nascent peptidoglycan strands endolytically to terminate their elongation.</text>
</comment>
<comment type="catalytic activity">
    <reaction evidence="7">
        <text>a peptidoglycan chain = a peptidoglycan chain with N-acetyl-1,6-anhydromuramyl-[peptide] at the reducing end + a peptidoglycan chain with N-acetylglucosamine at the non-reducing end.</text>
        <dbReference type="EC" id="4.2.2.29"/>
    </reaction>
</comment>
<dbReference type="InterPro" id="IPR003770">
    <property type="entry name" value="MLTG-like"/>
</dbReference>
<evidence type="ECO:0000256" key="4">
    <source>
        <dbReference type="ARBA" id="ARBA00023136"/>
    </source>
</evidence>